<dbReference type="AlphaFoldDB" id="A0A1G8R4T9"/>
<sequence>MKTINREDLAARLEGRERPTLVEALPEKYFQQWHLPNAVNINHDQVRQRAPELLPNKQAAIVVYCASATCQNSHMAANQLEAMGYTDVTVYQGGKEEWEKAQLPVTTA</sequence>
<dbReference type="InterPro" id="IPR050229">
    <property type="entry name" value="GlpE_sulfurtransferase"/>
</dbReference>
<organism evidence="2 3">
    <name type="scientific">Billgrantia gudaonensis</name>
    <dbReference type="NCBI Taxonomy" id="376427"/>
    <lineage>
        <taxon>Bacteria</taxon>
        <taxon>Pseudomonadati</taxon>
        <taxon>Pseudomonadota</taxon>
        <taxon>Gammaproteobacteria</taxon>
        <taxon>Oceanospirillales</taxon>
        <taxon>Halomonadaceae</taxon>
        <taxon>Billgrantia</taxon>
    </lineage>
</organism>
<evidence type="ECO:0000313" key="3">
    <source>
        <dbReference type="Proteomes" id="UP000198525"/>
    </source>
</evidence>
<evidence type="ECO:0000313" key="2">
    <source>
        <dbReference type="EMBL" id="SDJ12004.1"/>
    </source>
</evidence>
<dbReference type="SUPFAM" id="SSF52821">
    <property type="entry name" value="Rhodanese/Cell cycle control phosphatase"/>
    <property type="match status" value="1"/>
</dbReference>
<proteinExistence type="predicted"/>
<keyword evidence="3" id="KW-1185">Reference proteome</keyword>
<gene>
    <name evidence="2" type="ORF">SAMN04487954_10399</name>
</gene>
<dbReference type="InterPro" id="IPR036873">
    <property type="entry name" value="Rhodanese-like_dom_sf"/>
</dbReference>
<keyword evidence="2" id="KW-0808">Transferase</keyword>
<reference evidence="2 3" key="1">
    <citation type="submission" date="2016-10" db="EMBL/GenBank/DDBJ databases">
        <authorList>
            <person name="de Groot N.N."/>
        </authorList>
    </citation>
    <scope>NUCLEOTIDE SEQUENCE [LARGE SCALE GENOMIC DNA]</scope>
    <source>
        <strain evidence="2 3">CGMCC 1.6133</strain>
    </source>
</reference>
<dbReference type="EMBL" id="FNES01000003">
    <property type="protein sequence ID" value="SDJ12004.1"/>
    <property type="molecule type" value="Genomic_DNA"/>
</dbReference>
<dbReference type="PANTHER" id="PTHR43031">
    <property type="entry name" value="FAD-DEPENDENT OXIDOREDUCTASE"/>
    <property type="match status" value="1"/>
</dbReference>
<dbReference type="OrthoDB" id="9814704at2"/>
<dbReference type="InterPro" id="IPR001763">
    <property type="entry name" value="Rhodanese-like_dom"/>
</dbReference>
<dbReference type="STRING" id="376427.SAMN04487954_10399"/>
<dbReference type="PANTHER" id="PTHR43031:SF7">
    <property type="entry name" value="NITRIC OXIDE REDUCTASE FLRD-NAD(+) REDUCTASE"/>
    <property type="match status" value="1"/>
</dbReference>
<dbReference type="GO" id="GO:0016740">
    <property type="term" value="F:transferase activity"/>
    <property type="evidence" value="ECO:0007669"/>
    <property type="project" value="UniProtKB-KW"/>
</dbReference>
<dbReference type="SMART" id="SM00450">
    <property type="entry name" value="RHOD"/>
    <property type="match status" value="1"/>
</dbReference>
<dbReference type="PROSITE" id="PS50206">
    <property type="entry name" value="RHODANESE_3"/>
    <property type="match status" value="1"/>
</dbReference>
<evidence type="ECO:0000259" key="1">
    <source>
        <dbReference type="PROSITE" id="PS50206"/>
    </source>
</evidence>
<protein>
    <submittedName>
        <fullName evidence="2">Rhodanese-related sulfurtransferase</fullName>
    </submittedName>
</protein>
<dbReference type="CDD" id="cd00158">
    <property type="entry name" value="RHOD"/>
    <property type="match status" value="1"/>
</dbReference>
<feature type="domain" description="Rhodanese" evidence="1">
    <location>
        <begin position="15"/>
        <end position="107"/>
    </location>
</feature>
<dbReference type="RefSeq" id="WP_089683547.1">
    <property type="nucleotide sequence ID" value="NZ_FNES01000003.1"/>
</dbReference>
<dbReference type="Gene3D" id="3.40.250.10">
    <property type="entry name" value="Rhodanese-like domain"/>
    <property type="match status" value="1"/>
</dbReference>
<dbReference type="Pfam" id="PF00581">
    <property type="entry name" value="Rhodanese"/>
    <property type="match status" value="1"/>
</dbReference>
<name>A0A1G8R4T9_9GAMM</name>
<dbReference type="Proteomes" id="UP000198525">
    <property type="component" value="Unassembled WGS sequence"/>
</dbReference>
<accession>A0A1G8R4T9</accession>